<evidence type="ECO:0000256" key="1">
    <source>
        <dbReference type="HAMAP-Rule" id="MF_00797"/>
    </source>
</evidence>
<evidence type="ECO:0000313" key="4">
    <source>
        <dbReference type="EMBL" id="MDQ0438382.1"/>
    </source>
</evidence>
<reference evidence="4 5" key="1">
    <citation type="submission" date="2023-07" db="EMBL/GenBank/DDBJ databases">
        <title>Genomic Encyclopedia of Type Strains, Phase IV (KMG-IV): sequencing the most valuable type-strain genomes for metagenomic binning, comparative biology and taxonomic classification.</title>
        <authorList>
            <person name="Goeker M."/>
        </authorList>
    </citation>
    <scope>NUCLEOTIDE SEQUENCE [LARGE SCALE GENOMIC DNA]</scope>
    <source>
        <strain evidence="4 5">B6-8</strain>
    </source>
</reference>
<protein>
    <recommendedName>
        <fullName evidence="1">UPF0335 protein QO014_002774</fullName>
    </recommendedName>
</protein>
<evidence type="ECO:0000256" key="2">
    <source>
        <dbReference type="SAM" id="Coils"/>
    </source>
</evidence>
<dbReference type="EMBL" id="JAUSVO010000003">
    <property type="protein sequence ID" value="MDQ0438382.1"/>
    <property type="molecule type" value="Genomic_DNA"/>
</dbReference>
<gene>
    <name evidence="4" type="ORF">QO014_002774</name>
</gene>
<feature type="coiled-coil region" evidence="2">
    <location>
        <begin position="17"/>
        <end position="44"/>
    </location>
</feature>
<evidence type="ECO:0000259" key="3">
    <source>
        <dbReference type="Pfam" id="PF10073"/>
    </source>
</evidence>
<comment type="caution">
    <text evidence="4">The sequence shown here is derived from an EMBL/GenBank/DDBJ whole genome shotgun (WGS) entry which is preliminary data.</text>
</comment>
<dbReference type="InterPro" id="IPR046367">
    <property type="entry name" value="GapR-like_DNA-bd"/>
</dbReference>
<evidence type="ECO:0000313" key="5">
    <source>
        <dbReference type="Proteomes" id="UP001241603"/>
    </source>
</evidence>
<keyword evidence="5" id="KW-1185">Reference proteome</keyword>
<dbReference type="Pfam" id="PF10073">
    <property type="entry name" value="GapR_DNA-bd"/>
    <property type="match status" value="1"/>
</dbReference>
<dbReference type="NCBIfam" id="NF010247">
    <property type="entry name" value="PRK13694.1"/>
    <property type="match status" value="1"/>
</dbReference>
<feature type="domain" description="GapR-like DNA-binding" evidence="3">
    <location>
        <begin position="13"/>
        <end position="84"/>
    </location>
</feature>
<sequence>MSMMTNDDVQGVAAAQLKSIVERIERLEEEKSAIADDIKDVYGEAKGNGYDTKALRTIIRLRKQDASEREEQDAILELYKNALGMV</sequence>
<proteinExistence type="inferred from homology"/>
<name>A0ABU0H7U2_9HYPH</name>
<accession>A0ABU0H7U2</accession>
<dbReference type="HAMAP" id="MF_00797">
    <property type="entry name" value="UPF0335"/>
    <property type="match status" value="1"/>
</dbReference>
<dbReference type="InterPro" id="IPR018753">
    <property type="entry name" value="GapR-like"/>
</dbReference>
<comment type="similarity">
    <text evidence="1">Belongs to the UPF0335 family.</text>
</comment>
<organism evidence="4 5">
    <name type="scientific">Kaistia dalseonensis</name>
    <dbReference type="NCBI Taxonomy" id="410840"/>
    <lineage>
        <taxon>Bacteria</taxon>
        <taxon>Pseudomonadati</taxon>
        <taxon>Pseudomonadota</taxon>
        <taxon>Alphaproteobacteria</taxon>
        <taxon>Hyphomicrobiales</taxon>
        <taxon>Kaistiaceae</taxon>
        <taxon>Kaistia</taxon>
    </lineage>
</organism>
<dbReference type="Proteomes" id="UP001241603">
    <property type="component" value="Unassembled WGS sequence"/>
</dbReference>
<keyword evidence="2" id="KW-0175">Coiled coil</keyword>